<evidence type="ECO:0000313" key="4">
    <source>
        <dbReference type="EMBL" id="KAK3258110.1"/>
    </source>
</evidence>
<sequence length="592" mass="66466">MERSAPFRSNEHGSSRYNAPRSTFCKLFVCVFLLQICPSCAFASGMETRLPPAPCGRSRPQSSEGRSEMWSEETNENAKHTRMLLQEGAEDGPLEEDIPEHFADEEAGRVPKGTPSWHPARAHRSSGQDSMDTAGKDGGHEVDEDTVINSQERGSLEWRRVAGLGPDGLPTSWSQAKRDEVEAATAAQLLARRQRREKGLLPLPHFPTHSTRCGERACRPGEGNMKGYTMSFQPYEHREAYVQSRSRDIPHPAGYSHYSGLVALAQSMQKDGMVIVTSGDWDYRELVLNWVMHTHKHNYSNALVIAMDTELFEELQRRGIASFDNSANLDAWQTTCLQRHIQAVRTERHLAVAALIAAGIDVLHTDSTVIFLQDTVAWLLAQPAEIDVFFQRDDWPEEPVHKMGTAVNAGFIYLRSSRSLDVARLVNDAVKRGMIEFYLRWNNIPDQYGWSFVLSNGKVRPHTSEFANETTASVLQYGKCDPDSLGRDAPACLRVGFLPYDRFPRHGHWPGLAATAHIYHMTLGCTQENAPCFSPGIRPFRGHRQRLDRYDQTDFDDMVATLRGIGAWLLDGAPDYQSPFSPSLSREVVRGD</sequence>
<evidence type="ECO:0000259" key="3">
    <source>
        <dbReference type="Pfam" id="PF03407"/>
    </source>
</evidence>
<dbReference type="Pfam" id="PF03407">
    <property type="entry name" value="Nucleotid_trans"/>
    <property type="match status" value="1"/>
</dbReference>
<feature type="region of interest" description="Disordered" evidence="1">
    <location>
        <begin position="101"/>
        <end position="154"/>
    </location>
</feature>
<reference evidence="4 5" key="1">
    <citation type="journal article" date="2015" name="Genome Biol. Evol.">
        <title>Comparative Genomics of a Bacterivorous Green Alga Reveals Evolutionary Causalities and Consequences of Phago-Mixotrophic Mode of Nutrition.</title>
        <authorList>
            <person name="Burns J.A."/>
            <person name="Paasch A."/>
            <person name="Narechania A."/>
            <person name="Kim E."/>
        </authorList>
    </citation>
    <scope>NUCLEOTIDE SEQUENCE [LARGE SCALE GENOMIC DNA]</scope>
    <source>
        <strain evidence="4 5">PLY_AMNH</strain>
    </source>
</reference>
<protein>
    <recommendedName>
        <fullName evidence="3">Nucleotide-diphospho-sugar transferase domain-containing protein</fullName>
    </recommendedName>
</protein>
<keyword evidence="2" id="KW-0732">Signal</keyword>
<name>A0AAE0KRU1_9CHLO</name>
<dbReference type="InterPro" id="IPR053250">
    <property type="entry name" value="Glycosyltransferase_77"/>
</dbReference>
<comment type="caution">
    <text evidence="4">The sequence shown here is derived from an EMBL/GenBank/DDBJ whole genome shotgun (WGS) entry which is preliminary data.</text>
</comment>
<feature type="domain" description="Nucleotide-diphospho-sugar transferase" evidence="3">
    <location>
        <begin position="299"/>
        <end position="418"/>
    </location>
</feature>
<dbReference type="PANTHER" id="PTHR46936">
    <property type="entry name" value="ARABINOSYLTRANSFERASE XEG113"/>
    <property type="match status" value="1"/>
</dbReference>
<keyword evidence="5" id="KW-1185">Reference proteome</keyword>
<dbReference type="EMBL" id="LGRX02019820">
    <property type="protein sequence ID" value="KAK3258110.1"/>
    <property type="molecule type" value="Genomic_DNA"/>
</dbReference>
<dbReference type="GO" id="GO:0005794">
    <property type="term" value="C:Golgi apparatus"/>
    <property type="evidence" value="ECO:0007669"/>
    <property type="project" value="TreeGrafter"/>
</dbReference>
<dbReference type="InterPro" id="IPR005069">
    <property type="entry name" value="Nucl-diP-sugar_transferase"/>
</dbReference>
<dbReference type="Proteomes" id="UP001190700">
    <property type="component" value="Unassembled WGS sequence"/>
</dbReference>
<feature type="chain" id="PRO_5042256646" description="Nucleotide-diphospho-sugar transferase domain-containing protein" evidence="2">
    <location>
        <begin position="44"/>
        <end position="592"/>
    </location>
</feature>
<dbReference type="GO" id="GO:0052325">
    <property type="term" value="P:cell wall pectin biosynthetic process"/>
    <property type="evidence" value="ECO:0007669"/>
    <property type="project" value="TreeGrafter"/>
</dbReference>
<feature type="signal peptide" evidence="2">
    <location>
        <begin position="1"/>
        <end position="43"/>
    </location>
</feature>
<dbReference type="AlphaFoldDB" id="A0AAE0KRU1"/>
<accession>A0AAE0KRU1</accession>
<dbReference type="GO" id="GO:0052636">
    <property type="term" value="F:arabinosyltransferase activity"/>
    <property type="evidence" value="ECO:0007669"/>
    <property type="project" value="TreeGrafter"/>
</dbReference>
<evidence type="ECO:0000256" key="2">
    <source>
        <dbReference type="SAM" id="SignalP"/>
    </source>
</evidence>
<proteinExistence type="predicted"/>
<dbReference type="PANTHER" id="PTHR46936:SF1">
    <property type="entry name" value="ARABINOSYLTRANSFERASE XEG113"/>
    <property type="match status" value="1"/>
</dbReference>
<evidence type="ECO:0000256" key="1">
    <source>
        <dbReference type="SAM" id="MobiDB-lite"/>
    </source>
</evidence>
<evidence type="ECO:0000313" key="5">
    <source>
        <dbReference type="Proteomes" id="UP001190700"/>
    </source>
</evidence>
<organism evidence="4 5">
    <name type="scientific">Cymbomonas tetramitiformis</name>
    <dbReference type="NCBI Taxonomy" id="36881"/>
    <lineage>
        <taxon>Eukaryota</taxon>
        <taxon>Viridiplantae</taxon>
        <taxon>Chlorophyta</taxon>
        <taxon>Pyramimonadophyceae</taxon>
        <taxon>Pyramimonadales</taxon>
        <taxon>Pyramimonadaceae</taxon>
        <taxon>Cymbomonas</taxon>
    </lineage>
</organism>
<feature type="region of interest" description="Disordered" evidence="1">
    <location>
        <begin position="49"/>
        <end position="77"/>
    </location>
</feature>
<gene>
    <name evidence="4" type="ORF">CYMTET_32831</name>
</gene>